<evidence type="ECO:0000256" key="16">
    <source>
        <dbReference type="ARBA" id="ARBA00023180"/>
    </source>
</evidence>
<dbReference type="Gene3D" id="3.30.200.20">
    <property type="entry name" value="Phosphorylase Kinase, domain 1"/>
    <property type="match status" value="1"/>
</dbReference>
<feature type="region of interest" description="Disordered" evidence="19">
    <location>
        <begin position="642"/>
        <end position="700"/>
    </location>
</feature>
<evidence type="ECO:0000256" key="20">
    <source>
        <dbReference type="SAM" id="SignalP"/>
    </source>
</evidence>
<comment type="catalytic activity">
    <reaction evidence="18">
        <text>L-seryl-[protein] + ATP = O-phospho-L-seryl-[protein] + ADP + H(+)</text>
        <dbReference type="Rhea" id="RHEA:17989"/>
        <dbReference type="Rhea" id="RHEA-COMP:9863"/>
        <dbReference type="Rhea" id="RHEA-COMP:11604"/>
        <dbReference type="ChEBI" id="CHEBI:15378"/>
        <dbReference type="ChEBI" id="CHEBI:29999"/>
        <dbReference type="ChEBI" id="CHEBI:30616"/>
        <dbReference type="ChEBI" id="CHEBI:83421"/>
        <dbReference type="ChEBI" id="CHEBI:456216"/>
        <dbReference type="EC" id="2.7.11.1"/>
    </reaction>
    <physiologicalReaction direction="left-to-right" evidence="18">
        <dbReference type="Rhea" id="RHEA:17990"/>
    </physiologicalReaction>
</comment>
<evidence type="ECO:0000256" key="10">
    <source>
        <dbReference type="ARBA" id="ARBA00022777"/>
    </source>
</evidence>
<feature type="chain" id="PRO_5004507456" description="non-specific serine/threonine protein kinase" evidence="20">
    <location>
        <begin position="33"/>
        <end position="1177"/>
    </location>
</feature>
<gene>
    <name evidence="23" type="ORF">GLAREA_04900</name>
</gene>
<evidence type="ECO:0000259" key="22">
    <source>
        <dbReference type="PROSITE" id="PS51392"/>
    </source>
</evidence>
<feature type="compositionally biased region" description="Basic and acidic residues" evidence="19">
    <location>
        <begin position="691"/>
        <end position="700"/>
    </location>
</feature>
<dbReference type="GO" id="GO:0036498">
    <property type="term" value="P:IRE1-mediated unfolded protein response"/>
    <property type="evidence" value="ECO:0007669"/>
    <property type="project" value="UniProtKB-ARBA"/>
</dbReference>
<keyword evidence="24" id="KW-1185">Reference proteome</keyword>
<dbReference type="HOGENOM" id="CLU_004875_2_0_1"/>
<keyword evidence="11" id="KW-0378">Hydrolase</keyword>
<evidence type="ECO:0000256" key="11">
    <source>
        <dbReference type="ARBA" id="ARBA00022801"/>
    </source>
</evidence>
<evidence type="ECO:0000256" key="6">
    <source>
        <dbReference type="ARBA" id="ARBA00022692"/>
    </source>
</evidence>
<keyword evidence="7" id="KW-0479">Metal-binding</keyword>
<evidence type="ECO:0000256" key="19">
    <source>
        <dbReference type="SAM" id="MobiDB-lite"/>
    </source>
</evidence>
<feature type="compositionally biased region" description="Basic residues" evidence="19">
    <location>
        <begin position="656"/>
        <end position="674"/>
    </location>
</feature>
<dbReference type="SMART" id="SM00580">
    <property type="entry name" value="PUG"/>
    <property type="match status" value="1"/>
</dbReference>
<keyword evidence="15" id="KW-0472">Membrane</keyword>
<keyword evidence="6" id="KW-0812">Transmembrane</keyword>
<dbReference type="FunFam" id="1.20.1440.180:FF:000002">
    <property type="entry name" value="Serine/threonine-protein kinase/endoribonuclease IRE1"/>
    <property type="match status" value="1"/>
</dbReference>
<evidence type="ECO:0000256" key="7">
    <source>
        <dbReference type="ARBA" id="ARBA00022723"/>
    </source>
</evidence>
<dbReference type="GO" id="GO:0070059">
    <property type="term" value="P:intrinsic apoptotic signaling pathway in response to endoplasmic reticulum stress"/>
    <property type="evidence" value="ECO:0007669"/>
    <property type="project" value="TreeGrafter"/>
</dbReference>
<evidence type="ECO:0000256" key="17">
    <source>
        <dbReference type="ARBA" id="ARBA00048659"/>
    </source>
</evidence>
<evidence type="ECO:0000256" key="18">
    <source>
        <dbReference type="ARBA" id="ARBA00048977"/>
    </source>
</evidence>
<keyword evidence="5" id="KW-0808">Transferase</keyword>
<dbReference type="CDD" id="cd09769">
    <property type="entry name" value="Luminal_IRE1"/>
    <property type="match status" value="1"/>
</dbReference>
<evidence type="ECO:0000256" key="1">
    <source>
        <dbReference type="ARBA" id="ARBA00001946"/>
    </source>
</evidence>
<dbReference type="Gene3D" id="1.10.510.10">
    <property type="entry name" value="Transferase(Phosphotransferase) domain 1"/>
    <property type="match status" value="1"/>
</dbReference>
<evidence type="ECO:0000313" key="23">
    <source>
        <dbReference type="EMBL" id="EPE28109.1"/>
    </source>
</evidence>
<dbReference type="FunFam" id="3.30.200.20:FF:000077">
    <property type="entry name" value="Putative Serine/threonine-protein kinase/endoribonuclease IRE1"/>
    <property type="match status" value="1"/>
</dbReference>
<evidence type="ECO:0000256" key="2">
    <source>
        <dbReference type="ARBA" id="ARBA00004479"/>
    </source>
</evidence>
<feature type="compositionally biased region" description="Basic and acidic residues" evidence="19">
    <location>
        <begin position="44"/>
        <end position="53"/>
    </location>
</feature>
<dbReference type="PANTHER" id="PTHR13954:SF6">
    <property type="entry name" value="NON-SPECIFIC SERINE_THREONINE PROTEIN KINASE"/>
    <property type="match status" value="1"/>
</dbReference>
<evidence type="ECO:0000259" key="21">
    <source>
        <dbReference type="PROSITE" id="PS50011"/>
    </source>
</evidence>
<name>S3CSQ5_GLAL2</name>
<dbReference type="AlphaFoldDB" id="S3CSQ5"/>
<dbReference type="InterPro" id="IPR008271">
    <property type="entry name" value="Ser/Thr_kinase_AS"/>
</dbReference>
<feature type="domain" description="KEN" evidence="22">
    <location>
        <begin position="1042"/>
        <end position="1174"/>
    </location>
</feature>
<dbReference type="KEGG" id="glz:GLAREA_04900"/>
<comment type="cofactor">
    <cofactor evidence="1">
        <name>Mg(2+)</name>
        <dbReference type="ChEBI" id="CHEBI:18420"/>
    </cofactor>
</comment>
<dbReference type="PROSITE" id="PS00108">
    <property type="entry name" value="PROTEIN_KINASE_ST"/>
    <property type="match status" value="1"/>
</dbReference>
<dbReference type="PANTHER" id="PTHR13954">
    <property type="entry name" value="IRE1-RELATED"/>
    <property type="match status" value="1"/>
</dbReference>
<dbReference type="EC" id="2.7.11.1" evidence="3"/>
<dbReference type="FunFam" id="1.10.510.10:FF:000572">
    <property type="entry name" value="Serine/threonine-protein kinase/endoribonuclease IRE1"/>
    <property type="match status" value="1"/>
</dbReference>
<dbReference type="Pfam" id="PF06479">
    <property type="entry name" value="Ribonuc_2-5A"/>
    <property type="match status" value="1"/>
</dbReference>
<dbReference type="SMART" id="SM00220">
    <property type="entry name" value="S_TKc"/>
    <property type="match status" value="1"/>
</dbReference>
<evidence type="ECO:0000313" key="24">
    <source>
        <dbReference type="Proteomes" id="UP000016922"/>
    </source>
</evidence>
<dbReference type="PROSITE" id="PS51392">
    <property type="entry name" value="KEN"/>
    <property type="match status" value="1"/>
</dbReference>
<evidence type="ECO:0000256" key="5">
    <source>
        <dbReference type="ARBA" id="ARBA00022679"/>
    </source>
</evidence>
<dbReference type="PROSITE" id="PS50011">
    <property type="entry name" value="PROTEIN_KINASE_DOM"/>
    <property type="match status" value="1"/>
</dbReference>
<dbReference type="Pfam" id="PF00069">
    <property type="entry name" value="Pkinase"/>
    <property type="match status" value="2"/>
</dbReference>
<dbReference type="GO" id="GO:1990604">
    <property type="term" value="C:IRE1-TRAF2-ASK1 complex"/>
    <property type="evidence" value="ECO:0007669"/>
    <property type="project" value="TreeGrafter"/>
</dbReference>
<dbReference type="GO" id="GO:0005524">
    <property type="term" value="F:ATP binding"/>
    <property type="evidence" value="ECO:0007669"/>
    <property type="project" value="UniProtKB-KW"/>
</dbReference>
<organism evidence="23 24">
    <name type="scientific">Glarea lozoyensis (strain ATCC 20868 / MF5171)</name>
    <dbReference type="NCBI Taxonomy" id="1116229"/>
    <lineage>
        <taxon>Eukaryota</taxon>
        <taxon>Fungi</taxon>
        <taxon>Dikarya</taxon>
        <taxon>Ascomycota</taxon>
        <taxon>Pezizomycotina</taxon>
        <taxon>Leotiomycetes</taxon>
        <taxon>Helotiales</taxon>
        <taxon>Helotiaceae</taxon>
        <taxon>Glarea</taxon>
    </lineage>
</organism>
<dbReference type="GO" id="GO:0006397">
    <property type="term" value="P:mRNA processing"/>
    <property type="evidence" value="ECO:0007669"/>
    <property type="project" value="InterPro"/>
</dbReference>
<protein>
    <recommendedName>
        <fullName evidence="3">non-specific serine/threonine protein kinase</fullName>
        <ecNumber evidence="3">2.7.11.1</ecNumber>
    </recommendedName>
</protein>
<dbReference type="EMBL" id="KE145369">
    <property type="protein sequence ID" value="EPE28109.1"/>
    <property type="molecule type" value="Genomic_DNA"/>
</dbReference>
<evidence type="ECO:0000256" key="9">
    <source>
        <dbReference type="ARBA" id="ARBA00022741"/>
    </source>
</evidence>
<keyword evidence="12" id="KW-0067">ATP-binding</keyword>
<dbReference type="OMA" id="QCYEKDY"/>
<evidence type="ECO:0000256" key="3">
    <source>
        <dbReference type="ARBA" id="ARBA00012513"/>
    </source>
</evidence>
<dbReference type="GO" id="GO:0051082">
    <property type="term" value="F:unfolded protein binding"/>
    <property type="evidence" value="ECO:0007669"/>
    <property type="project" value="TreeGrafter"/>
</dbReference>
<evidence type="ECO:0000256" key="15">
    <source>
        <dbReference type="ARBA" id="ARBA00023136"/>
    </source>
</evidence>
<sequence length="1177" mass="132363">MPRRRPPGEGHVVNNIFLLAAAVLFLPWLVSAQQQQRPGSGVRQRQESPHESLEANPLHTAEATKRSSLIETPLIVQRRKNTISVNNRDIQNDASAIATLAPAGSAVAAPSVKRPNTSSVGLSPPHDARNLKDWDVEDFVLLATVDGTLHARERKKGVKKWDLKLGGLEPMVQTTYYRRNRSSVEEDFETIPIDNYLWAIEPSRDGSIYIYQPGGPSPGLVNTGLTMKKLVEVMSPHWTEDPPVMYTGEKKTTMMTVDAETGIVIGHFSPTGAYVNQEAGKGNCKNTGFPSDECNSNQVLTIGRTEYTVGIQGAKDGHQIATLRFFEWTPNSFDHDLSRQYHQTKDQKYVYAQHDGLVIGFHHETPNETPRPLFREKFDSPVVRVFDVGRHYTLENSNPPLMILPQPLPPDMDQKTAEERAGSIFLNHTEDGSWYAMSGKSYPLVDLQKPRQAQCMNQEYRRHRHTWDIMNNARLSEALVGLHSIEGQTTQEQLLTISPPSAIDTPVDANLQDHTIQLARPPSVMQKLQSFPNRLLQYVLDFITNPIWMAIAFILIITYKAQIKQYVQLNAGRLLEEKQIPSFLKDTAEQIAETVPVAKVDSVDVPTVEVVVDDIKPDKQDAQAPAPQVNIEKDIVALVAPPSTDELLPASPEKKKEKKAHRGRRGGVKHRKGNKNPSPEASQILEVSQDDTARKPEPTVDDAVRKAQTMGQQTKLEPDIHTVPNDPSEVSGPILRIGALECDTEQRIGNGSNGTLVFRGKFDGRDVAVKRMLIQFFDIASQETKLLRESDDHPNVIRYYAQEQAGDFLYIALELCPASLADVIEKPNLHRDLAQGGERDLPGVLYQITNGLQHLHKLRIVHRDLKPQNILVAMDKMDKNGAPRLLVSDFGLCKKLDGEQSSFRATTAHAAGTSGWRAPELLQDDDAKEGLSMVDASTDGNSGPLLSSELMSNRRATRAIDIFSLGLVFFYVLTKGSHPFDCGDKYMREVNIRKDKFDLNRLSVYGDYGMEADNLIRAMLNKIPQARPSAREVMAHPFFWSPKKRLNFLCDVSDHFEKEKRDPPTAALVELESYAAETTNGDFLKSLGREFVDSMGKQRKYTGSRLLDLLRALRNKKNHYEDMSDKLKKEVGPLPEGYLNYWTTKFPNLLLNCWSLVHYLKWDDTDRFREYYTPARH</sequence>
<evidence type="ECO:0000256" key="4">
    <source>
        <dbReference type="ARBA" id="ARBA00022527"/>
    </source>
</evidence>
<dbReference type="Proteomes" id="UP000016922">
    <property type="component" value="Unassembled WGS sequence"/>
</dbReference>
<keyword evidence="10 23" id="KW-0418">Kinase</keyword>
<evidence type="ECO:0000256" key="8">
    <source>
        <dbReference type="ARBA" id="ARBA00022729"/>
    </source>
</evidence>
<dbReference type="InterPro" id="IPR010513">
    <property type="entry name" value="KEN_dom"/>
</dbReference>
<evidence type="ECO:0000256" key="13">
    <source>
        <dbReference type="ARBA" id="ARBA00022842"/>
    </source>
</evidence>
<accession>S3CSQ5</accession>
<dbReference type="eggNOG" id="KOG1027">
    <property type="taxonomic scope" value="Eukaryota"/>
</dbReference>
<evidence type="ECO:0000256" key="12">
    <source>
        <dbReference type="ARBA" id="ARBA00022840"/>
    </source>
</evidence>
<dbReference type="InterPro" id="IPR000719">
    <property type="entry name" value="Prot_kinase_dom"/>
</dbReference>
<dbReference type="SUPFAM" id="SSF56112">
    <property type="entry name" value="Protein kinase-like (PK-like)"/>
    <property type="match status" value="1"/>
</dbReference>
<dbReference type="OrthoDB" id="63989at2759"/>
<dbReference type="InterPro" id="IPR011009">
    <property type="entry name" value="Kinase-like_dom_sf"/>
</dbReference>
<keyword evidence="9" id="KW-0547">Nucleotide-binding</keyword>
<proteinExistence type="predicted"/>
<dbReference type="InterPro" id="IPR045133">
    <property type="entry name" value="IRE1/2-like"/>
</dbReference>
<comment type="subcellular location">
    <subcellularLocation>
        <location evidence="2">Membrane</location>
        <topology evidence="2">Single-pass type I membrane protein</topology>
    </subcellularLocation>
</comment>
<dbReference type="RefSeq" id="XP_008085468.1">
    <property type="nucleotide sequence ID" value="XM_008087277.1"/>
</dbReference>
<dbReference type="STRING" id="1116229.S3CSQ5"/>
<reference evidence="23 24" key="1">
    <citation type="journal article" date="2013" name="BMC Genomics">
        <title>Genomics-driven discovery of the pneumocandin biosynthetic gene cluster in the fungus Glarea lozoyensis.</title>
        <authorList>
            <person name="Chen L."/>
            <person name="Yue Q."/>
            <person name="Zhang X."/>
            <person name="Xiang M."/>
            <person name="Wang C."/>
            <person name="Li S."/>
            <person name="Che Y."/>
            <person name="Ortiz-Lopez F.J."/>
            <person name="Bills G.F."/>
            <person name="Liu X."/>
            <person name="An Z."/>
        </authorList>
    </citation>
    <scope>NUCLEOTIDE SEQUENCE [LARGE SCALE GENOMIC DNA]</scope>
    <source>
        <strain evidence="24">ATCC 20868 / MF5171</strain>
    </source>
</reference>
<feature type="signal peptide" evidence="20">
    <location>
        <begin position="1"/>
        <end position="32"/>
    </location>
</feature>
<feature type="region of interest" description="Disordered" evidence="19">
    <location>
        <begin position="37"/>
        <end position="64"/>
    </location>
</feature>
<dbReference type="CDD" id="cd10422">
    <property type="entry name" value="RNase_Ire1"/>
    <property type="match status" value="1"/>
</dbReference>
<keyword evidence="4" id="KW-0723">Serine/threonine-protein kinase</keyword>
<dbReference type="InterPro" id="IPR038357">
    <property type="entry name" value="KEN_sf"/>
</dbReference>
<feature type="domain" description="Protein kinase" evidence="21">
    <location>
        <begin position="742"/>
        <end position="1039"/>
    </location>
</feature>
<dbReference type="Gene3D" id="1.20.1440.180">
    <property type="entry name" value="KEN domain"/>
    <property type="match status" value="1"/>
</dbReference>
<keyword evidence="16" id="KW-0325">Glycoprotein</keyword>
<comment type="catalytic activity">
    <reaction evidence="17">
        <text>L-threonyl-[protein] + ATP = O-phospho-L-threonyl-[protein] + ADP + H(+)</text>
        <dbReference type="Rhea" id="RHEA:46608"/>
        <dbReference type="Rhea" id="RHEA-COMP:11060"/>
        <dbReference type="Rhea" id="RHEA-COMP:11605"/>
        <dbReference type="ChEBI" id="CHEBI:15378"/>
        <dbReference type="ChEBI" id="CHEBI:30013"/>
        <dbReference type="ChEBI" id="CHEBI:30616"/>
        <dbReference type="ChEBI" id="CHEBI:61977"/>
        <dbReference type="ChEBI" id="CHEBI:456216"/>
        <dbReference type="EC" id="2.7.11.1"/>
    </reaction>
    <physiologicalReaction direction="left-to-right" evidence="17">
        <dbReference type="Rhea" id="RHEA:46609"/>
    </physiologicalReaction>
</comment>
<keyword evidence="13" id="KW-0460">Magnesium</keyword>
<keyword evidence="14" id="KW-1133">Transmembrane helix</keyword>
<evidence type="ECO:0000256" key="14">
    <source>
        <dbReference type="ARBA" id="ARBA00022989"/>
    </source>
</evidence>
<keyword evidence="8 20" id="KW-0732">Signal</keyword>
<dbReference type="GO" id="GO:0016787">
    <property type="term" value="F:hydrolase activity"/>
    <property type="evidence" value="ECO:0007669"/>
    <property type="project" value="UniProtKB-KW"/>
</dbReference>
<dbReference type="GO" id="GO:0004521">
    <property type="term" value="F:RNA endonuclease activity"/>
    <property type="evidence" value="ECO:0007669"/>
    <property type="project" value="InterPro"/>
</dbReference>
<dbReference type="GeneID" id="19463955"/>
<dbReference type="GO" id="GO:0046872">
    <property type="term" value="F:metal ion binding"/>
    <property type="evidence" value="ECO:0007669"/>
    <property type="project" value="UniProtKB-KW"/>
</dbReference>
<dbReference type="GO" id="GO:0004674">
    <property type="term" value="F:protein serine/threonine kinase activity"/>
    <property type="evidence" value="ECO:0007669"/>
    <property type="project" value="UniProtKB-KW"/>
</dbReference>